<dbReference type="Proteomes" id="UP000277928">
    <property type="component" value="Unassembled WGS sequence"/>
</dbReference>
<evidence type="ECO:0000313" key="12">
    <source>
        <dbReference type="EMBL" id="VDK82078.1"/>
    </source>
</evidence>
<organism evidence="12 13">
    <name type="scientific">Litomosoides sigmodontis</name>
    <name type="common">Filarial nematode worm</name>
    <dbReference type="NCBI Taxonomy" id="42156"/>
    <lineage>
        <taxon>Eukaryota</taxon>
        <taxon>Metazoa</taxon>
        <taxon>Ecdysozoa</taxon>
        <taxon>Nematoda</taxon>
        <taxon>Chromadorea</taxon>
        <taxon>Rhabditida</taxon>
        <taxon>Spirurina</taxon>
        <taxon>Spiruromorpha</taxon>
        <taxon>Filarioidea</taxon>
        <taxon>Onchocercidae</taxon>
        <taxon>Litomosoides</taxon>
    </lineage>
</organism>
<protein>
    <recommendedName>
        <fullName evidence="11">ABC transporter domain-containing protein</fullName>
    </recommendedName>
</protein>
<evidence type="ECO:0000256" key="1">
    <source>
        <dbReference type="ARBA" id="ARBA00004141"/>
    </source>
</evidence>
<dbReference type="InterPro" id="IPR013525">
    <property type="entry name" value="ABC2_TM"/>
</dbReference>
<dbReference type="Gene3D" id="3.40.50.300">
    <property type="entry name" value="P-loop containing nucleotide triphosphate hydrolases"/>
    <property type="match status" value="1"/>
</dbReference>
<dbReference type="InterPro" id="IPR003439">
    <property type="entry name" value="ABC_transporter-like_ATP-bd"/>
</dbReference>
<evidence type="ECO:0000256" key="4">
    <source>
        <dbReference type="ARBA" id="ARBA00022692"/>
    </source>
</evidence>
<dbReference type="PANTHER" id="PTHR48041">
    <property type="entry name" value="ABC TRANSPORTER G FAMILY MEMBER 28"/>
    <property type="match status" value="1"/>
</dbReference>
<dbReference type="SMART" id="SM00382">
    <property type="entry name" value="AAA"/>
    <property type="match status" value="1"/>
</dbReference>
<comment type="subcellular location">
    <subcellularLocation>
        <location evidence="1">Membrane</location>
        <topology evidence="1">Multi-pass membrane protein</topology>
    </subcellularLocation>
</comment>
<keyword evidence="7 10" id="KW-1133">Transmembrane helix</keyword>
<dbReference type="InterPro" id="IPR043926">
    <property type="entry name" value="ABCG_dom"/>
</dbReference>
<evidence type="ECO:0000256" key="2">
    <source>
        <dbReference type="ARBA" id="ARBA00005814"/>
    </source>
</evidence>
<proteinExistence type="inferred from homology"/>
<gene>
    <name evidence="12" type="ORF">NLS_LOCUS5581</name>
</gene>
<dbReference type="PANTHER" id="PTHR48041:SF104">
    <property type="entry name" value="ABC TRANSPORTER DOMAIN-CONTAINING PROTEIN"/>
    <property type="match status" value="1"/>
</dbReference>
<dbReference type="GO" id="GO:0016887">
    <property type="term" value="F:ATP hydrolysis activity"/>
    <property type="evidence" value="ECO:0007669"/>
    <property type="project" value="InterPro"/>
</dbReference>
<dbReference type="OrthoDB" id="66620at2759"/>
<evidence type="ECO:0000259" key="11">
    <source>
        <dbReference type="PROSITE" id="PS50893"/>
    </source>
</evidence>
<keyword evidence="6" id="KW-0067">ATP-binding</keyword>
<name>A0A3P6URW2_LITSI</name>
<evidence type="ECO:0000256" key="5">
    <source>
        <dbReference type="ARBA" id="ARBA00022741"/>
    </source>
</evidence>
<feature type="transmembrane region" description="Helical" evidence="10">
    <location>
        <begin position="505"/>
        <end position="523"/>
    </location>
</feature>
<comment type="similarity">
    <text evidence="2">Belongs to the ABC transporter superfamily. ABCG family. Eye pigment precursor importer (TC 3.A.1.204) subfamily.</text>
</comment>
<evidence type="ECO:0000313" key="13">
    <source>
        <dbReference type="Proteomes" id="UP000277928"/>
    </source>
</evidence>
<evidence type="ECO:0000256" key="3">
    <source>
        <dbReference type="ARBA" id="ARBA00022448"/>
    </source>
</evidence>
<dbReference type="Pfam" id="PF00005">
    <property type="entry name" value="ABC_tran"/>
    <property type="match status" value="1"/>
</dbReference>
<accession>A0A3P6URW2</accession>
<dbReference type="SUPFAM" id="SSF52540">
    <property type="entry name" value="P-loop containing nucleoside triphosphate hydrolases"/>
    <property type="match status" value="1"/>
</dbReference>
<dbReference type="STRING" id="42156.A0A3P6URW2"/>
<keyword evidence="8 10" id="KW-0472">Membrane</keyword>
<sequence>MTDSANSVRGKGGRTVDKIHSPKDSQHLMKDPPPLPQFELAKWGNEGKTVTWTDVTVQVPFAGKSLLKRLRIVRESGKTKTILSGAPAGICARDSLIHSFTVSGYAMPGTTLAIMGSSGTGKTALLNALTMNVPSDVDVKGKIMVNGEELSSTDMHRISRYVHQDDVFIGTLTVREQLIYSAELQMGHSTTKADRLKRVEEVLKELGLKRCETTLIGVTNRLKGISCGESKRLAFACEILTDPLILFCDEPTSGLDSFMAVQVVNCLKDMAKKGKTIITTIHQPSSQVFNMFDNVCFMSMGKVIYFGPITEVCKFFRSVGFICPETYNPADHVIKTLSVTQNEQECQTRVDKIRTEFEKSTFGVMLYRKSHGQGLPQAVIGNKDLEKRKMYAVSFLSQFLILVRRSFLTTMRDPLLLKVKFIQVIVTALVIGMVNFQTQITGQTVMNLEGILYNTVRDMNFIFLLPSISVITSELPIFLREHCCSRIYSAQAYYFAKSVAELPEYTILPLCYATIVYFMSGLYSAVKAFAIYCTITVVITNLAVSIAYAGACIFGEDGLALTYMPCFILPNLVFGGFYISFHSIPIYYQFISYISWFRFGFEAFQINQWLNYRTIPGCEEDATKAANYYCSALSGKGVLERRGMGTSQIIVLINLTVLIIMLILFRVIGLIALLLRVRLTK</sequence>
<feature type="region of interest" description="Disordered" evidence="9">
    <location>
        <begin position="1"/>
        <end position="33"/>
    </location>
</feature>
<keyword evidence="13" id="KW-1185">Reference proteome</keyword>
<reference evidence="12 13" key="1">
    <citation type="submission" date="2018-08" db="EMBL/GenBank/DDBJ databases">
        <authorList>
            <person name="Laetsch R D."/>
            <person name="Stevens L."/>
            <person name="Kumar S."/>
            <person name="Blaxter L. M."/>
        </authorList>
    </citation>
    <scope>NUCLEOTIDE SEQUENCE [LARGE SCALE GENOMIC DNA]</scope>
</reference>
<dbReference type="AlphaFoldDB" id="A0A3P6URW2"/>
<keyword evidence="4 10" id="KW-0812">Transmembrane</keyword>
<dbReference type="OMA" id="KQTWRIE"/>
<dbReference type="InterPro" id="IPR027417">
    <property type="entry name" value="P-loop_NTPase"/>
</dbReference>
<evidence type="ECO:0000256" key="8">
    <source>
        <dbReference type="ARBA" id="ARBA00023136"/>
    </source>
</evidence>
<keyword evidence="3" id="KW-0813">Transport</keyword>
<evidence type="ECO:0000256" key="9">
    <source>
        <dbReference type="SAM" id="MobiDB-lite"/>
    </source>
</evidence>
<evidence type="ECO:0000256" key="7">
    <source>
        <dbReference type="ARBA" id="ARBA00022989"/>
    </source>
</evidence>
<dbReference type="EMBL" id="UYRX01000428">
    <property type="protein sequence ID" value="VDK82078.1"/>
    <property type="molecule type" value="Genomic_DNA"/>
</dbReference>
<dbReference type="GO" id="GO:0140359">
    <property type="term" value="F:ABC-type transporter activity"/>
    <property type="evidence" value="ECO:0007669"/>
    <property type="project" value="InterPro"/>
</dbReference>
<dbReference type="GO" id="GO:0005524">
    <property type="term" value="F:ATP binding"/>
    <property type="evidence" value="ECO:0007669"/>
    <property type="project" value="UniProtKB-KW"/>
</dbReference>
<feature type="transmembrane region" description="Helical" evidence="10">
    <location>
        <begin position="529"/>
        <end position="554"/>
    </location>
</feature>
<evidence type="ECO:0000256" key="10">
    <source>
        <dbReference type="SAM" id="Phobius"/>
    </source>
</evidence>
<dbReference type="GO" id="GO:0005886">
    <property type="term" value="C:plasma membrane"/>
    <property type="evidence" value="ECO:0007669"/>
    <property type="project" value="TreeGrafter"/>
</dbReference>
<dbReference type="Pfam" id="PF01061">
    <property type="entry name" value="ABC2_membrane"/>
    <property type="match status" value="1"/>
</dbReference>
<dbReference type="PROSITE" id="PS50893">
    <property type="entry name" value="ABC_TRANSPORTER_2"/>
    <property type="match status" value="1"/>
</dbReference>
<dbReference type="InterPro" id="IPR003593">
    <property type="entry name" value="AAA+_ATPase"/>
</dbReference>
<evidence type="ECO:0000256" key="6">
    <source>
        <dbReference type="ARBA" id="ARBA00022840"/>
    </source>
</evidence>
<feature type="transmembrane region" description="Helical" evidence="10">
    <location>
        <begin position="649"/>
        <end position="675"/>
    </location>
</feature>
<feature type="compositionally biased region" description="Basic and acidic residues" evidence="9">
    <location>
        <begin position="14"/>
        <end position="30"/>
    </location>
</feature>
<dbReference type="Pfam" id="PF19055">
    <property type="entry name" value="ABC2_membrane_7"/>
    <property type="match status" value="1"/>
</dbReference>
<keyword evidence="5" id="KW-0547">Nucleotide-binding</keyword>
<dbReference type="InterPro" id="IPR050352">
    <property type="entry name" value="ABCG_transporters"/>
</dbReference>
<feature type="transmembrane region" description="Helical" evidence="10">
    <location>
        <begin position="566"/>
        <end position="588"/>
    </location>
</feature>
<feature type="domain" description="ABC transporter" evidence="11">
    <location>
        <begin position="73"/>
        <end position="325"/>
    </location>
</feature>